<dbReference type="RefSeq" id="WP_267979536.1">
    <property type="nucleotide sequence ID" value="NZ_JAPQKF010000001.1"/>
</dbReference>
<dbReference type="Proteomes" id="UP001168524">
    <property type="component" value="Unassembled WGS sequence"/>
</dbReference>
<evidence type="ECO:0000313" key="1">
    <source>
        <dbReference type="EMBL" id="MDN0013285.1"/>
    </source>
</evidence>
<dbReference type="EMBL" id="JAUDZE010000001">
    <property type="protein sequence ID" value="MDN0013285.1"/>
    <property type="molecule type" value="Genomic_DNA"/>
</dbReference>
<accession>A0ABT7WKR8</accession>
<proteinExistence type="predicted"/>
<keyword evidence="2" id="KW-1185">Reference proteome</keyword>
<name>A0ABT7WKR8_9GAMM</name>
<sequence>MSVIPSLAAGLVQLQALANFLDQGSGNATFVYFDSTKPANVGIASDPAAKLVMLNLPKPCFKALLVDGIELHPTDTGMAINAGVVKWTRLYNGAGVAVADFSMGIDIILNSYDIALGSFQQLDSIILKPFMG</sequence>
<protein>
    <submittedName>
        <fullName evidence="1">Uncharacterized protein</fullName>
    </submittedName>
</protein>
<gene>
    <name evidence="1" type="ORF">QTA56_03395</name>
</gene>
<reference evidence="1" key="1">
    <citation type="submission" date="2023-06" db="EMBL/GenBank/DDBJ databases">
        <title>Two novel species of Acinetobacter isolated from motorbike repairing workshop in Vietnam.</title>
        <authorList>
            <person name="Le N.T.T."/>
        </authorList>
    </citation>
    <scope>NUCLEOTIDE SEQUENCE</scope>
    <source>
        <strain evidence="1">VNH17</strain>
    </source>
</reference>
<comment type="caution">
    <text evidence="1">The sequence shown here is derived from an EMBL/GenBank/DDBJ whole genome shotgun (WGS) entry which is preliminary data.</text>
</comment>
<organism evidence="1 2">
    <name type="scientific">Acinetobacter thutiue</name>
    <dbReference type="NCBI Taxonomy" id="2998078"/>
    <lineage>
        <taxon>Bacteria</taxon>
        <taxon>Pseudomonadati</taxon>
        <taxon>Pseudomonadota</taxon>
        <taxon>Gammaproteobacteria</taxon>
        <taxon>Moraxellales</taxon>
        <taxon>Moraxellaceae</taxon>
        <taxon>Acinetobacter</taxon>
    </lineage>
</organism>
<evidence type="ECO:0000313" key="2">
    <source>
        <dbReference type="Proteomes" id="UP001168524"/>
    </source>
</evidence>